<evidence type="ECO:0000313" key="2">
    <source>
        <dbReference type="EMBL" id="OGL88444.1"/>
    </source>
</evidence>
<dbReference type="Gene3D" id="1.25.40.10">
    <property type="entry name" value="Tetratricopeptide repeat domain"/>
    <property type="match status" value="2"/>
</dbReference>
<name>A0A1F7VEL3_9BACT</name>
<dbReference type="SUPFAM" id="SSF48452">
    <property type="entry name" value="TPR-like"/>
    <property type="match status" value="1"/>
</dbReference>
<dbReference type="PROSITE" id="PS50005">
    <property type="entry name" value="TPR"/>
    <property type="match status" value="1"/>
</dbReference>
<keyword evidence="1" id="KW-0802">TPR repeat</keyword>
<protein>
    <submittedName>
        <fullName evidence="2">Uncharacterized protein</fullName>
    </submittedName>
</protein>
<dbReference type="SMART" id="SM00028">
    <property type="entry name" value="TPR"/>
    <property type="match status" value="3"/>
</dbReference>
<dbReference type="AlphaFoldDB" id="A0A1F7VEL3"/>
<organism evidence="2 3">
    <name type="scientific">Candidatus Uhrbacteria bacterium RIFCSPLOWO2_02_FULL_49_11</name>
    <dbReference type="NCBI Taxonomy" id="1802409"/>
    <lineage>
        <taxon>Bacteria</taxon>
        <taxon>Candidatus Uhriibacteriota</taxon>
    </lineage>
</organism>
<dbReference type="EMBL" id="MGER01000031">
    <property type="protein sequence ID" value="OGL88444.1"/>
    <property type="molecule type" value="Genomic_DNA"/>
</dbReference>
<proteinExistence type="predicted"/>
<evidence type="ECO:0000256" key="1">
    <source>
        <dbReference type="PROSITE-ProRule" id="PRU00339"/>
    </source>
</evidence>
<evidence type="ECO:0000313" key="3">
    <source>
        <dbReference type="Proteomes" id="UP000178264"/>
    </source>
</evidence>
<dbReference type="InterPro" id="IPR011990">
    <property type="entry name" value="TPR-like_helical_dom_sf"/>
</dbReference>
<dbReference type="Proteomes" id="UP000178264">
    <property type="component" value="Unassembled WGS sequence"/>
</dbReference>
<sequence length="267" mass="30455">MLLLIISIVVFLAAVGGLVLLVVRKFPVLSLLNVHDVKEEAERRVKRTILEQRMHRKLSHTIRASLQKIRPFLLWARQKLGSVKEWARALEARYQQTLEEERQRAVPQMPQSAEELIDEGKKQWERGDGAGAEKTILQAIALNPRSVPAYKALARLYASRREYDHVRELDEFILKLDPHQADVYADLGAALIARGESALALDALEKAVMIEEENPKYLDQLLELAILRKKKSLAKETLVKLQEVNPENEKIPVLVGRVQELPEKEDS</sequence>
<feature type="repeat" description="TPR" evidence="1">
    <location>
        <begin position="181"/>
        <end position="214"/>
    </location>
</feature>
<accession>A0A1F7VEL3</accession>
<dbReference type="InterPro" id="IPR019734">
    <property type="entry name" value="TPR_rpt"/>
</dbReference>
<gene>
    <name evidence="2" type="ORF">A3I42_04170</name>
</gene>
<reference evidence="2 3" key="1">
    <citation type="journal article" date="2016" name="Nat. Commun.">
        <title>Thousands of microbial genomes shed light on interconnected biogeochemical processes in an aquifer system.</title>
        <authorList>
            <person name="Anantharaman K."/>
            <person name="Brown C.T."/>
            <person name="Hug L.A."/>
            <person name="Sharon I."/>
            <person name="Castelle C.J."/>
            <person name="Probst A.J."/>
            <person name="Thomas B.C."/>
            <person name="Singh A."/>
            <person name="Wilkins M.J."/>
            <person name="Karaoz U."/>
            <person name="Brodie E.L."/>
            <person name="Williams K.H."/>
            <person name="Hubbard S.S."/>
            <person name="Banfield J.F."/>
        </authorList>
    </citation>
    <scope>NUCLEOTIDE SEQUENCE [LARGE SCALE GENOMIC DNA]</scope>
</reference>
<comment type="caution">
    <text evidence="2">The sequence shown here is derived from an EMBL/GenBank/DDBJ whole genome shotgun (WGS) entry which is preliminary data.</text>
</comment>